<gene>
    <name evidence="2" type="ORF">HYH03_014513</name>
</gene>
<comment type="caution">
    <text evidence="2">The sequence shown here is derived from an EMBL/GenBank/DDBJ whole genome shotgun (WGS) entry which is preliminary data.</text>
</comment>
<protein>
    <submittedName>
        <fullName evidence="2">Uncharacterized protein</fullName>
    </submittedName>
</protein>
<dbReference type="AlphaFoldDB" id="A0A835XTX1"/>
<name>A0A835XTX1_9CHLO</name>
<organism evidence="2 3">
    <name type="scientific">Edaphochlamys debaryana</name>
    <dbReference type="NCBI Taxonomy" id="47281"/>
    <lineage>
        <taxon>Eukaryota</taxon>
        <taxon>Viridiplantae</taxon>
        <taxon>Chlorophyta</taxon>
        <taxon>core chlorophytes</taxon>
        <taxon>Chlorophyceae</taxon>
        <taxon>CS clade</taxon>
        <taxon>Chlamydomonadales</taxon>
        <taxon>Chlamydomonadales incertae sedis</taxon>
        <taxon>Edaphochlamys</taxon>
    </lineage>
</organism>
<keyword evidence="3" id="KW-1185">Reference proteome</keyword>
<accession>A0A835XTX1</accession>
<evidence type="ECO:0000256" key="1">
    <source>
        <dbReference type="SAM" id="MobiDB-lite"/>
    </source>
</evidence>
<dbReference type="EMBL" id="JAEHOE010000106">
    <property type="protein sequence ID" value="KAG2486830.1"/>
    <property type="molecule type" value="Genomic_DNA"/>
</dbReference>
<evidence type="ECO:0000313" key="2">
    <source>
        <dbReference type="EMBL" id="KAG2486830.1"/>
    </source>
</evidence>
<proteinExistence type="predicted"/>
<evidence type="ECO:0000313" key="3">
    <source>
        <dbReference type="Proteomes" id="UP000612055"/>
    </source>
</evidence>
<dbReference type="Proteomes" id="UP000612055">
    <property type="component" value="Unassembled WGS sequence"/>
</dbReference>
<feature type="region of interest" description="Disordered" evidence="1">
    <location>
        <begin position="60"/>
        <end position="113"/>
    </location>
</feature>
<reference evidence="2" key="1">
    <citation type="journal article" date="2020" name="bioRxiv">
        <title>Comparative genomics of Chlamydomonas.</title>
        <authorList>
            <person name="Craig R.J."/>
            <person name="Hasan A.R."/>
            <person name="Ness R.W."/>
            <person name="Keightley P.D."/>
        </authorList>
    </citation>
    <scope>NUCLEOTIDE SEQUENCE</scope>
    <source>
        <strain evidence="2">CCAP 11/70</strain>
    </source>
</reference>
<sequence>MIAAAAICIGREVPDTAGASALTSLTSTTPSTPPADWLDVLLDVADLLDGVDLSTSSITASSAGHMEPASPFLSRSGMTAERAERASSCVEGGNRSTGATSAGGARPPGGTPSLVRVMACLPAATGEAGWDPSAAPDVRPHTFPRRVAAPMWHPQPMLEHATPCWRGTACIRTAPVAAGGGVGAAAAAVMSQAAPAARVLGMLGLQSLQDEQAQQAQHGTLLEHSRACWQQAAGSANAGPYAELPAAGIAHPLPAGAAPAGASRVNHRPAQCYVQGCSAVLNAAAAGWGVEASADQGLVSKQAMAAQLQGVVAAEQVSVSAFIPGALQLSASRAALAARPQAAVLPMDAPRPSAPDAQAVAPATAGARQAPAAAAAAAASTAADAASAEAGALRAPWEEEAWSWSRYEDEDAEGSEFSLDSSDSLDCGGLLDALCASGWQGAPEASVPPQVVRCEKESFG</sequence>